<keyword evidence="7" id="KW-0482">Metalloprotease</keyword>
<protein>
    <submittedName>
        <fullName evidence="10">Peptidase P60</fullName>
    </submittedName>
</protein>
<keyword evidence="4" id="KW-0378">Hydrolase</keyword>
<proteinExistence type="inferred from homology"/>
<organism evidence="10 11">
    <name type="scientific">Thiopseudomonas alkaliphila</name>
    <dbReference type="NCBI Taxonomy" id="1697053"/>
    <lineage>
        <taxon>Bacteria</taxon>
        <taxon>Pseudomonadati</taxon>
        <taxon>Pseudomonadota</taxon>
        <taxon>Gammaproteobacteria</taxon>
        <taxon>Pseudomonadales</taxon>
        <taxon>Pseudomonadaceae</taxon>
        <taxon>Thiopseudomonas</taxon>
    </lineage>
</organism>
<evidence type="ECO:0000313" key="10">
    <source>
        <dbReference type="EMBL" id="AKX60480.1"/>
    </source>
</evidence>
<dbReference type="PROSITE" id="PS50249">
    <property type="entry name" value="MPN"/>
    <property type="match status" value="1"/>
</dbReference>
<dbReference type="CDD" id="cd08073">
    <property type="entry name" value="MPN_NLPC_P60"/>
    <property type="match status" value="1"/>
</dbReference>
<evidence type="ECO:0000256" key="1">
    <source>
        <dbReference type="ARBA" id="ARBA00007074"/>
    </source>
</evidence>
<dbReference type="InterPro" id="IPR037518">
    <property type="entry name" value="MPN"/>
</dbReference>
<dbReference type="InterPro" id="IPR000064">
    <property type="entry name" value="NLP_P60_dom"/>
</dbReference>
<evidence type="ECO:0000256" key="4">
    <source>
        <dbReference type="ARBA" id="ARBA00022801"/>
    </source>
</evidence>
<dbReference type="SUPFAM" id="SSF54001">
    <property type="entry name" value="Cysteine proteinases"/>
    <property type="match status" value="1"/>
</dbReference>
<dbReference type="Gene3D" id="3.40.140.10">
    <property type="entry name" value="Cytidine Deaminase, domain 2"/>
    <property type="match status" value="1"/>
</dbReference>
<accession>A0A0K1XGF9</accession>
<dbReference type="InterPro" id="IPR000555">
    <property type="entry name" value="JAMM/MPN+_dom"/>
</dbReference>
<evidence type="ECO:0000256" key="3">
    <source>
        <dbReference type="ARBA" id="ARBA00022723"/>
    </source>
</evidence>
<dbReference type="EMBL" id="CP012365">
    <property type="protein sequence ID" value="AKX60480.1"/>
    <property type="molecule type" value="Genomic_DNA"/>
</dbReference>
<evidence type="ECO:0000256" key="7">
    <source>
        <dbReference type="ARBA" id="ARBA00023049"/>
    </source>
</evidence>
<dbReference type="AlphaFoldDB" id="A0A0K1XGF9"/>
<dbReference type="RefSeq" id="WP_053101817.1">
    <property type="nucleotide sequence ID" value="NZ_CP012365.1"/>
</dbReference>
<dbReference type="GO" id="GO:0008270">
    <property type="term" value="F:zinc ion binding"/>
    <property type="evidence" value="ECO:0007669"/>
    <property type="project" value="TreeGrafter"/>
</dbReference>
<sequence>MRKHIFKAICRHAEQAYPKEACGLIIKSGRAHHYFPCTNISAEPGDEFEIAPNEYVLAEAQGEIIGVVHTHPDESSRASIADIVRCNEGNLPWYILSWPEADLNIIQPLTGIPPLEGRPFVHGTRCDCYGLIRDFYALEAGIELPNYFREDEWWEKGQNLYLDLFEETGFLEVSKGSLQRGDLIIMQVESKTANHGAVYLGDGVILHHLYGRMSGKTVYGGYLYDRTIKCGRHRLWEA</sequence>
<dbReference type="Pfam" id="PF00877">
    <property type="entry name" value="NLPC_P60"/>
    <property type="match status" value="1"/>
</dbReference>
<keyword evidence="6" id="KW-0862">Zinc</keyword>
<feature type="domain" description="NlpC/P60" evidence="9">
    <location>
        <begin position="96"/>
        <end position="238"/>
    </location>
</feature>
<evidence type="ECO:0000256" key="5">
    <source>
        <dbReference type="ARBA" id="ARBA00022807"/>
    </source>
</evidence>
<evidence type="ECO:0000259" key="8">
    <source>
        <dbReference type="PROSITE" id="PS50249"/>
    </source>
</evidence>
<keyword evidence="11" id="KW-1185">Reference proteome</keyword>
<dbReference type="Proteomes" id="UP000063953">
    <property type="component" value="Chromosome"/>
</dbReference>
<dbReference type="SMART" id="SM00232">
    <property type="entry name" value="JAB_MPN"/>
    <property type="match status" value="1"/>
</dbReference>
<feature type="domain" description="MPN" evidence="8">
    <location>
        <begin position="1"/>
        <end position="121"/>
    </location>
</feature>
<evidence type="ECO:0000256" key="2">
    <source>
        <dbReference type="ARBA" id="ARBA00022670"/>
    </source>
</evidence>
<dbReference type="Pfam" id="PF14464">
    <property type="entry name" value="Prok-JAB"/>
    <property type="match status" value="1"/>
</dbReference>
<dbReference type="STRING" id="1697053.AKN87_01880"/>
<dbReference type="GO" id="GO:0008234">
    <property type="term" value="F:cysteine-type peptidase activity"/>
    <property type="evidence" value="ECO:0007669"/>
    <property type="project" value="UniProtKB-KW"/>
</dbReference>
<dbReference type="InterPro" id="IPR028090">
    <property type="entry name" value="JAB_dom_prok"/>
</dbReference>
<dbReference type="Gene3D" id="3.90.1720.10">
    <property type="entry name" value="endopeptidase domain like (from Nostoc punctiforme)"/>
    <property type="match status" value="1"/>
</dbReference>
<dbReference type="InterPro" id="IPR051929">
    <property type="entry name" value="VirAsm_ModProt"/>
</dbReference>
<evidence type="ECO:0000256" key="6">
    <source>
        <dbReference type="ARBA" id="ARBA00022833"/>
    </source>
</evidence>
<dbReference type="GO" id="GO:0006508">
    <property type="term" value="P:proteolysis"/>
    <property type="evidence" value="ECO:0007669"/>
    <property type="project" value="UniProtKB-KW"/>
</dbReference>
<dbReference type="SUPFAM" id="SSF102712">
    <property type="entry name" value="JAB1/MPN domain"/>
    <property type="match status" value="1"/>
</dbReference>
<evidence type="ECO:0000313" key="11">
    <source>
        <dbReference type="Proteomes" id="UP000063953"/>
    </source>
</evidence>
<comment type="similarity">
    <text evidence="1">Belongs to the peptidase C40 family.</text>
</comment>
<keyword evidence="5" id="KW-0788">Thiol protease</keyword>
<keyword evidence="3" id="KW-0479">Metal-binding</keyword>
<evidence type="ECO:0000259" key="9">
    <source>
        <dbReference type="PROSITE" id="PS51935"/>
    </source>
</evidence>
<keyword evidence="2" id="KW-0645">Protease</keyword>
<dbReference type="InterPro" id="IPR038765">
    <property type="entry name" value="Papain-like_cys_pep_sf"/>
</dbReference>
<dbReference type="PANTHER" id="PTHR34858">
    <property type="entry name" value="CYSO-CYSTEINE PEPTIDASE"/>
    <property type="match status" value="1"/>
</dbReference>
<dbReference type="GO" id="GO:0008235">
    <property type="term" value="F:metalloexopeptidase activity"/>
    <property type="evidence" value="ECO:0007669"/>
    <property type="project" value="TreeGrafter"/>
</dbReference>
<name>A0A0K1XGF9_9GAMM</name>
<dbReference type="PANTHER" id="PTHR34858:SF1">
    <property type="entry name" value="CYSO-CYSTEINE PEPTIDASE"/>
    <property type="match status" value="1"/>
</dbReference>
<gene>
    <name evidence="10" type="ORF">AKN88_11495</name>
</gene>
<dbReference type="PROSITE" id="PS51935">
    <property type="entry name" value="NLPC_P60"/>
    <property type="match status" value="1"/>
</dbReference>
<reference evidence="10 11" key="1">
    <citation type="journal article" date="2015" name="Genome Announc.">
        <title>Genome Sequences of Oblitimonas alkaliphila gen. nov. sp. nov. (Proposed), a Novel Bacterium of the Pseudomonadaceae Family.</title>
        <authorList>
            <person name="Lauer A.C."/>
            <person name="Nicholson A.C."/>
            <person name="Humrighouse B.W."/>
            <person name="Emery B."/>
            <person name="Drobish A."/>
            <person name="Juieng P."/>
            <person name="Loparev V."/>
            <person name="McQuiston J.R."/>
        </authorList>
    </citation>
    <scope>NUCLEOTIDE SEQUENCE [LARGE SCALE GENOMIC DNA]</scope>
    <source>
        <strain evidence="10 11">E5571</strain>
    </source>
</reference>